<evidence type="ECO:0000259" key="11">
    <source>
        <dbReference type="Pfam" id="PF13953"/>
    </source>
</evidence>
<dbReference type="PANTHER" id="PTHR30451">
    <property type="entry name" value="OUTER MEMBRANE USHER PROTEIN"/>
    <property type="match status" value="1"/>
</dbReference>
<dbReference type="InterPro" id="IPR037224">
    <property type="entry name" value="PapC_N_sf"/>
</dbReference>
<feature type="chain" id="PRO_5026853968" evidence="10">
    <location>
        <begin position="35"/>
        <end position="853"/>
    </location>
</feature>
<evidence type="ECO:0000259" key="12">
    <source>
        <dbReference type="Pfam" id="PF13954"/>
    </source>
</evidence>
<keyword evidence="8 9" id="KW-0998">Cell outer membrane</keyword>
<dbReference type="NCBIfam" id="NF011812">
    <property type="entry name" value="PRK15284.1"/>
    <property type="match status" value="1"/>
</dbReference>
<dbReference type="EMBL" id="WMJZ01000001">
    <property type="protein sequence ID" value="MTH44960.1"/>
    <property type="molecule type" value="Genomic_DNA"/>
</dbReference>
<name>A0A6L6IIQ2_9ENTR</name>
<sequence length="853" mass="93629">MVMSTLAPGRTLKPHKLAVLLSLALLGLPLCAVADEIEFNTDILDVHDKTNIDLSRFSRAGYIMPGIYVMSLRVNNKDEIPDQNIEWLAPESDPKSSIPCLTPRLVDMLGLKDEVRSDLRWLHDGRCLDPDSLSGIGVRGDLGSSTLYLNIPQSDLVYRAPNWDPPSQWDEGIPGVLFDYYVDAQTRHEQRGGDSQSLNGNGTAGINVGPWRLRADWQASVRRGQGSREKRWDWNRYYAWRALPALGAKLTLGESALYSDIFDSFRFSGISLQSDDRMLPPNLRGYAPEITGVAKTNAKVIISQQGRVIQETQVAAGPFRIQDLNDMVSGTLDVRVEEQNGTVQQFTVNTASVPYLTRPGQIRYKLASGRPSDAQHHTDGPMFATGEFSWGVNNGWSLYGGGVGSAEYDALALGVGRDLLMFGAVSFDMTSSRASLPYESDGRRGNSWRLSYSKRFDSTGSQVTFAGYRFSQQNFMSMGEYLDARRYGEREGSSKELYTITFNQQLADWGADVYLNYSHQTYWDRPTNNRYTLTMSRYFDIGHIRNISLSATAYRSRYYQMDDKGVYLSVSLPWGGTGSLSYNATINQGGNTHQLSYYDRAGDHDYYQISSGLSHGDSMASGYWTHEGDRVTTNLNASYQSGSYSALSLSLQGGATATAKGAALHRSGSQGGTRMLLDTGDVPDIPVKGFGSSVLTNRFGKAVVSDVNSYYRSRMSIDLDALPDNAEASRTVVQDTLTEGAIGYRKFDVVSGARAMATIRLPEGGTPPFGAGVENGQGQNTGVVGDEGNVYLSGIHPGDTMRVTWGVDGRCMITLPDSLPTDLTHGLLLPCTPVSSAALKKDVRNKLQAQVKE</sequence>
<evidence type="ECO:0000313" key="14">
    <source>
        <dbReference type="Proteomes" id="UP000477739"/>
    </source>
</evidence>
<organism evidence="13 14">
    <name type="scientific">Intestinirhabdus alba</name>
    <dbReference type="NCBI Taxonomy" id="2899544"/>
    <lineage>
        <taxon>Bacteria</taxon>
        <taxon>Pseudomonadati</taxon>
        <taxon>Pseudomonadota</taxon>
        <taxon>Gammaproteobacteria</taxon>
        <taxon>Enterobacterales</taxon>
        <taxon>Enterobacteriaceae</taxon>
        <taxon>Intestinirhabdus</taxon>
    </lineage>
</organism>
<comment type="similarity">
    <text evidence="2 9">Belongs to the fimbrial export usher family.</text>
</comment>
<feature type="domain" description="PapC N-terminal" evidence="12">
    <location>
        <begin position="38"/>
        <end position="182"/>
    </location>
</feature>
<proteinExistence type="inferred from homology"/>
<dbReference type="InterPro" id="IPR025885">
    <property type="entry name" value="PapC_N"/>
</dbReference>
<dbReference type="PANTHER" id="PTHR30451:SF10">
    <property type="entry name" value="OUTER MEMBRANE USHER PROTEIN YFCU-RELATED"/>
    <property type="match status" value="1"/>
</dbReference>
<dbReference type="SUPFAM" id="SSF141729">
    <property type="entry name" value="FimD N-terminal domain-like"/>
    <property type="match status" value="1"/>
</dbReference>
<dbReference type="GO" id="GO:0009279">
    <property type="term" value="C:cell outer membrane"/>
    <property type="evidence" value="ECO:0007669"/>
    <property type="project" value="UniProtKB-SubCell"/>
</dbReference>
<dbReference type="Gene3D" id="2.60.40.3110">
    <property type="match status" value="1"/>
</dbReference>
<dbReference type="GO" id="GO:0009297">
    <property type="term" value="P:pilus assembly"/>
    <property type="evidence" value="ECO:0007669"/>
    <property type="project" value="InterPro"/>
</dbReference>
<keyword evidence="3 9" id="KW-0813">Transport</keyword>
<keyword evidence="4" id="KW-1134">Transmembrane beta strand</keyword>
<keyword evidence="9" id="KW-1029">Fimbrium biogenesis</keyword>
<gene>
    <name evidence="13" type="ORF">GJV78_01495</name>
</gene>
<evidence type="ECO:0000256" key="2">
    <source>
        <dbReference type="ARBA" id="ARBA00008064"/>
    </source>
</evidence>
<dbReference type="Proteomes" id="UP000477739">
    <property type="component" value="Unassembled WGS sequence"/>
</dbReference>
<accession>A0A6L6IIQ2</accession>
<evidence type="ECO:0000256" key="5">
    <source>
        <dbReference type="ARBA" id="ARBA00022692"/>
    </source>
</evidence>
<dbReference type="GO" id="GO:0015473">
    <property type="term" value="F:fimbrial usher porin activity"/>
    <property type="evidence" value="ECO:0007669"/>
    <property type="project" value="InterPro"/>
</dbReference>
<dbReference type="Gene3D" id="3.10.20.410">
    <property type="match status" value="1"/>
</dbReference>
<dbReference type="PROSITE" id="PS01151">
    <property type="entry name" value="FIMBRIAL_USHER"/>
    <property type="match status" value="1"/>
</dbReference>
<dbReference type="InterPro" id="IPR018030">
    <property type="entry name" value="Fimbrial_membr_usher_CS"/>
</dbReference>
<evidence type="ECO:0000256" key="3">
    <source>
        <dbReference type="ARBA" id="ARBA00022448"/>
    </source>
</evidence>
<dbReference type="Gene3D" id="2.60.40.2070">
    <property type="match status" value="1"/>
</dbReference>
<evidence type="ECO:0000256" key="6">
    <source>
        <dbReference type="ARBA" id="ARBA00022729"/>
    </source>
</evidence>
<reference evidence="13 14" key="1">
    <citation type="submission" date="2019-11" db="EMBL/GenBank/DDBJ databases">
        <title>Escherichia alba sp. nov. isolated from the gut of plastic-eating superworms Zophobas atratus.</title>
        <authorList>
            <person name="Yang Y."/>
        </authorList>
    </citation>
    <scope>NUCLEOTIDE SEQUENCE [LARGE SCALE GENOMIC DNA]</scope>
    <source>
        <strain evidence="14">BIT-B35</strain>
    </source>
</reference>
<dbReference type="Pfam" id="PF13954">
    <property type="entry name" value="PapC_N"/>
    <property type="match status" value="1"/>
</dbReference>
<dbReference type="Pfam" id="PF13953">
    <property type="entry name" value="PapC_C"/>
    <property type="match status" value="1"/>
</dbReference>
<dbReference type="InterPro" id="IPR043142">
    <property type="entry name" value="PapC-like_C_sf"/>
</dbReference>
<evidence type="ECO:0000256" key="7">
    <source>
        <dbReference type="ARBA" id="ARBA00023136"/>
    </source>
</evidence>
<dbReference type="Gene3D" id="2.60.40.2610">
    <property type="entry name" value="Outer membrane usher protein FimD, plug domain"/>
    <property type="match status" value="1"/>
</dbReference>
<evidence type="ECO:0000256" key="10">
    <source>
        <dbReference type="SAM" id="SignalP"/>
    </source>
</evidence>
<feature type="signal peptide" evidence="10">
    <location>
        <begin position="1"/>
        <end position="34"/>
    </location>
</feature>
<evidence type="ECO:0000256" key="4">
    <source>
        <dbReference type="ARBA" id="ARBA00022452"/>
    </source>
</evidence>
<evidence type="ECO:0000256" key="8">
    <source>
        <dbReference type="ARBA" id="ARBA00023237"/>
    </source>
</evidence>
<dbReference type="InterPro" id="IPR042186">
    <property type="entry name" value="FimD_plug_dom"/>
</dbReference>
<dbReference type="InterPro" id="IPR025949">
    <property type="entry name" value="PapC-like_C"/>
</dbReference>
<evidence type="ECO:0000256" key="1">
    <source>
        <dbReference type="ARBA" id="ARBA00004571"/>
    </source>
</evidence>
<dbReference type="AlphaFoldDB" id="A0A6L6IIQ2"/>
<evidence type="ECO:0000313" key="13">
    <source>
        <dbReference type="EMBL" id="MTH44960.1"/>
    </source>
</evidence>
<comment type="caution">
    <text evidence="13">The sequence shown here is derived from an EMBL/GenBank/DDBJ whole genome shotgun (WGS) entry which is preliminary data.</text>
</comment>
<dbReference type="OrthoDB" id="6554712at2"/>
<keyword evidence="7 9" id="KW-0472">Membrane</keyword>
<comment type="subcellular location">
    <subcellularLocation>
        <location evidence="1 9">Cell outer membrane</location>
        <topology evidence="1 9">Multi-pass membrane protein</topology>
    </subcellularLocation>
</comment>
<keyword evidence="14" id="KW-1185">Reference proteome</keyword>
<feature type="domain" description="PapC-like C-terminal" evidence="11">
    <location>
        <begin position="757"/>
        <end position="814"/>
    </location>
</feature>
<dbReference type="InterPro" id="IPR000015">
    <property type="entry name" value="Fimb_usher"/>
</dbReference>
<keyword evidence="6 10" id="KW-0732">Signal</keyword>
<evidence type="ECO:0000256" key="9">
    <source>
        <dbReference type="RuleBase" id="RU003884"/>
    </source>
</evidence>
<dbReference type="Pfam" id="PF00577">
    <property type="entry name" value="Usher"/>
    <property type="match status" value="1"/>
</dbReference>
<protein>
    <submittedName>
        <fullName evidence="13">Outer membrane usher protein</fullName>
    </submittedName>
</protein>
<keyword evidence="5 9" id="KW-0812">Transmembrane</keyword>